<sequence length="401" mass="44872">MKGTANGRTNDAISGQSKIVHTTFDGKETYKGLESGFRQWAKSFLRCGHPWAERYKVAKFGQLMRGKANAYYTAQLNQWLTTNPSMTHVNKQMEAVFSVSITTTQTAELFKTKKPETQSWRDHFFFLMAVKNATNASDTLILENIVQRNATDIAAHAMEFAQWAQLHDEKVNSVADSARNVKEQRTCNFCHKKGYFEKDCKKKKAKEKNHTNGSGSPFSLAGACGDSIEPDDWIVDSVASVHLVHDFGMLEDVVTIDDRCTMPDGSSLHVTHKGMATMTVVVDRTSRNITLLNACYSPKLAVNLISLCSSSAMEGMRLRADKDVLWYVEMKNRVLVVDRDDVSGHSHSAFSVSDMVLSTLGDATPDDNLVPTESLRDFHIRFGHIAHDTIERMASQDRPFC</sequence>
<reference evidence="2" key="2">
    <citation type="journal article" date="2023" name="Microbiol Resour">
        <title>Decontamination and Annotation of the Draft Genome Sequence of the Oomycete Lagenidium giganteum ARSEF 373.</title>
        <authorList>
            <person name="Morgan W.R."/>
            <person name="Tartar A."/>
        </authorList>
    </citation>
    <scope>NUCLEOTIDE SEQUENCE</scope>
    <source>
        <strain evidence="2">ARSEF 373</strain>
    </source>
</reference>
<name>A0AAV2Z8V7_9STRA</name>
<evidence type="ECO:0000313" key="3">
    <source>
        <dbReference type="Proteomes" id="UP001146120"/>
    </source>
</evidence>
<keyword evidence="3" id="KW-1185">Reference proteome</keyword>
<dbReference type="Pfam" id="PF22936">
    <property type="entry name" value="Pol_BBD"/>
    <property type="match status" value="1"/>
</dbReference>
<feature type="domain" description="Retrovirus-related Pol polyprotein from transposon TNT 1-94-like beta-barrel" evidence="1">
    <location>
        <begin position="233"/>
        <end position="308"/>
    </location>
</feature>
<organism evidence="2 3">
    <name type="scientific">Lagenidium giganteum</name>
    <dbReference type="NCBI Taxonomy" id="4803"/>
    <lineage>
        <taxon>Eukaryota</taxon>
        <taxon>Sar</taxon>
        <taxon>Stramenopiles</taxon>
        <taxon>Oomycota</taxon>
        <taxon>Peronosporomycetes</taxon>
        <taxon>Pythiales</taxon>
        <taxon>Pythiaceae</taxon>
    </lineage>
</organism>
<dbReference type="AlphaFoldDB" id="A0AAV2Z8V7"/>
<gene>
    <name evidence="2" type="ORF">N0F65_006215</name>
</gene>
<accession>A0AAV2Z8V7</accession>
<comment type="caution">
    <text evidence="2">The sequence shown here is derived from an EMBL/GenBank/DDBJ whole genome shotgun (WGS) entry which is preliminary data.</text>
</comment>
<dbReference type="EMBL" id="DAKRPA010000033">
    <property type="protein sequence ID" value="DBA02340.1"/>
    <property type="molecule type" value="Genomic_DNA"/>
</dbReference>
<evidence type="ECO:0000259" key="1">
    <source>
        <dbReference type="Pfam" id="PF22936"/>
    </source>
</evidence>
<protein>
    <recommendedName>
        <fullName evidence="1">Retrovirus-related Pol polyprotein from transposon TNT 1-94-like beta-barrel domain-containing protein</fullName>
    </recommendedName>
</protein>
<reference evidence="2" key="1">
    <citation type="submission" date="2022-11" db="EMBL/GenBank/DDBJ databases">
        <authorList>
            <person name="Morgan W.R."/>
            <person name="Tartar A."/>
        </authorList>
    </citation>
    <scope>NUCLEOTIDE SEQUENCE</scope>
    <source>
        <strain evidence="2">ARSEF 373</strain>
    </source>
</reference>
<evidence type="ECO:0000313" key="2">
    <source>
        <dbReference type="EMBL" id="DBA02340.1"/>
    </source>
</evidence>
<proteinExistence type="predicted"/>
<dbReference type="InterPro" id="IPR054722">
    <property type="entry name" value="PolX-like_BBD"/>
</dbReference>
<dbReference type="Proteomes" id="UP001146120">
    <property type="component" value="Unassembled WGS sequence"/>
</dbReference>